<name>A0A0N1QY31_SALSV</name>
<dbReference type="EMBL" id="CP001127">
    <property type="protein sequence ID" value="ACF91444.1"/>
    <property type="molecule type" value="Genomic_DNA"/>
</dbReference>
<reference evidence="1 2" key="1">
    <citation type="journal article" date="2011" name="J. Bacteriol.">
        <title>Comparative genomics of 28 Salmonella enterica isolates: evidence for CRISPR-mediated adaptive sublineage evolution.</title>
        <authorList>
            <person name="Fricke W.F."/>
            <person name="Mammel M.K."/>
            <person name="McDermott P.F."/>
            <person name="Tartera C."/>
            <person name="White D.G."/>
            <person name="Leclerc J.E."/>
            <person name="Ravel J."/>
            <person name="Cebula T.A."/>
        </authorList>
    </citation>
    <scope>NUCLEOTIDE SEQUENCE [LARGE SCALE GENOMIC DNA]</scope>
    <source>
        <strain evidence="1 2">CVM19633</strain>
    </source>
</reference>
<accession>A0A0N1QY31</accession>
<sequence>MDADLLNKYLWTVKKQAIAFISSILLLEMISPLGLAEDALPKGKDYPAVIYHGKTATSVDRTDEFTNMFHTRFKEALQNDAVFAGEYAQTEWGCGGSGCHVIAFINKRTGRALSHTFQVYYSGTDEEPQPIGEEILYMDKKSRLLVAYKTTESLEKSYDYYLLNGNELVLIRKVPDKGGY</sequence>
<evidence type="ECO:0000313" key="2">
    <source>
        <dbReference type="Proteomes" id="UP000001865"/>
    </source>
</evidence>
<evidence type="ECO:0000313" key="1">
    <source>
        <dbReference type="EMBL" id="ACF91444.1"/>
    </source>
</evidence>
<organism evidence="1 2">
    <name type="scientific">Salmonella schwarzengrund (strain CVM19633)</name>
    <dbReference type="NCBI Taxonomy" id="439843"/>
    <lineage>
        <taxon>Bacteria</taxon>
        <taxon>Pseudomonadati</taxon>
        <taxon>Pseudomonadota</taxon>
        <taxon>Gammaproteobacteria</taxon>
        <taxon>Enterobacterales</taxon>
        <taxon>Enterobacteriaceae</taxon>
        <taxon>Salmonella</taxon>
    </lineage>
</organism>
<dbReference type="HOGENOM" id="CLU_135441_0_0_6"/>
<proteinExistence type="predicted"/>
<protein>
    <submittedName>
        <fullName evidence="1">Uncharacterized protein</fullName>
    </submittedName>
</protein>
<dbReference type="Proteomes" id="UP000001865">
    <property type="component" value="Chromosome"/>
</dbReference>
<dbReference type="AlphaFoldDB" id="A0A0N1QY31"/>
<dbReference type="KEGG" id="sew:SeSA_A3723"/>
<dbReference type="RefSeq" id="WP_000338410.1">
    <property type="nucleotide sequence ID" value="NC_011094.1"/>
</dbReference>
<gene>
    <name evidence="1" type="ordered locus">SeSA_A3723</name>
</gene>